<keyword evidence="5" id="KW-1185">Reference proteome</keyword>
<dbReference type="SUPFAM" id="SSF53067">
    <property type="entry name" value="Actin-like ATPase domain"/>
    <property type="match status" value="2"/>
</dbReference>
<keyword evidence="2 3" id="KW-0067">ATP-binding</keyword>
<dbReference type="Gene3D" id="3.90.640.10">
    <property type="entry name" value="Actin, Chain A, domain 4"/>
    <property type="match status" value="1"/>
</dbReference>
<evidence type="ECO:0000256" key="2">
    <source>
        <dbReference type="ARBA" id="ARBA00022840"/>
    </source>
</evidence>
<dbReference type="RefSeq" id="XP_004254698.1">
    <property type="nucleotide sequence ID" value="XM_004254650.1"/>
</dbReference>
<dbReference type="InterPro" id="IPR013126">
    <property type="entry name" value="Hsp_70_fam"/>
</dbReference>
<dbReference type="PRINTS" id="PR00301">
    <property type="entry name" value="HEATSHOCK70"/>
</dbReference>
<dbReference type="PROSITE" id="PS00297">
    <property type="entry name" value="HSP70_1"/>
    <property type="match status" value="1"/>
</dbReference>
<dbReference type="InterPro" id="IPR018181">
    <property type="entry name" value="Heat_shock_70_CS"/>
</dbReference>
<keyword evidence="4" id="KW-0346">Stress response</keyword>
<dbReference type="Gene3D" id="3.30.420.40">
    <property type="match status" value="2"/>
</dbReference>
<dbReference type="Gene3D" id="2.60.34.10">
    <property type="entry name" value="Substrate Binding Domain Of DNAk, Chain A, domain 1"/>
    <property type="match status" value="1"/>
</dbReference>
<dbReference type="OMA" id="GREQKMT"/>
<dbReference type="SUPFAM" id="SSF100920">
    <property type="entry name" value="Heat shock protein 70kD (HSP70), peptide-binding domain"/>
    <property type="match status" value="1"/>
</dbReference>
<organism evidence="4 5">
    <name type="scientific">Entamoeba invadens IP1</name>
    <dbReference type="NCBI Taxonomy" id="370355"/>
    <lineage>
        <taxon>Eukaryota</taxon>
        <taxon>Amoebozoa</taxon>
        <taxon>Evosea</taxon>
        <taxon>Archamoebae</taxon>
        <taxon>Mastigamoebida</taxon>
        <taxon>Entamoebidae</taxon>
        <taxon>Entamoeba</taxon>
    </lineage>
</organism>
<evidence type="ECO:0000313" key="5">
    <source>
        <dbReference type="Proteomes" id="UP000014680"/>
    </source>
</evidence>
<name>A0A0A1U1N8_ENTIV</name>
<dbReference type="OrthoDB" id="28991at2759"/>
<dbReference type="InterPro" id="IPR029047">
    <property type="entry name" value="HSP70_peptide-bd_sf"/>
</dbReference>
<dbReference type="Pfam" id="PF00012">
    <property type="entry name" value="HSP70"/>
    <property type="match status" value="1"/>
</dbReference>
<evidence type="ECO:0000313" key="4">
    <source>
        <dbReference type="EMBL" id="ELP87927.1"/>
    </source>
</evidence>
<dbReference type="InterPro" id="IPR043129">
    <property type="entry name" value="ATPase_NBD"/>
</dbReference>
<comment type="similarity">
    <text evidence="3">Belongs to the heat shock protein 70 family.</text>
</comment>
<dbReference type="PANTHER" id="PTHR19375">
    <property type="entry name" value="HEAT SHOCK PROTEIN 70KDA"/>
    <property type="match status" value="1"/>
</dbReference>
<dbReference type="FunFam" id="2.60.34.10:FF:000014">
    <property type="entry name" value="Chaperone protein DnaK HSP70"/>
    <property type="match status" value="1"/>
</dbReference>
<keyword evidence="1 3" id="KW-0547">Nucleotide-binding</keyword>
<protein>
    <submittedName>
        <fullName evidence="4">Heat shock 70 kDa protein, putative</fullName>
    </submittedName>
</protein>
<dbReference type="EMBL" id="KB206783">
    <property type="protein sequence ID" value="ELP87927.1"/>
    <property type="molecule type" value="Genomic_DNA"/>
</dbReference>
<dbReference type="VEuPathDB" id="AmoebaDB:EIN_275140"/>
<reference evidence="4 5" key="1">
    <citation type="submission" date="2012-10" db="EMBL/GenBank/DDBJ databases">
        <authorList>
            <person name="Zafar N."/>
            <person name="Inman J."/>
            <person name="Hall N."/>
            <person name="Lorenzi H."/>
            <person name="Caler E."/>
        </authorList>
    </citation>
    <scope>NUCLEOTIDE SEQUENCE [LARGE SCALE GENOMIC DNA]</scope>
    <source>
        <strain evidence="4 5">IP1</strain>
    </source>
</reference>
<dbReference type="GeneID" id="14886866"/>
<dbReference type="AlphaFoldDB" id="A0A0A1U1N8"/>
<dbReference type="FunFam" id="3.90.640.10:FF:000003">
    <property type="entry name" value="Molecular chaperone DnaK"/>
    <property type="match status" value="1"/>
</dbReference>
<dbReference type="Proteomes" id="UP000014680">
    <property type="component" value="Unassembled WGS sequence"/>
</dbReference>
<evidence type="ECO:0000256" key="3">
    <source>
        <dbReference type="RuleBase" id="RU003322"/>
    </source>
</evidence>
<proteinExistence type="inferred from homology"/>
<dbReference type="FunFam" id="3.30.420.40:FF:000004">
    <property type="entry name" value="Molecular chaperone DnaK"/>
    <property type="match status" value="1"/>
</dbReference>
<dbReference type="NCBIfam" id="NF001413">
    <property type="entry name" value="PRK00290.1"/>
    <property type="match status" value="1"/>
</dbReference>
<accession>A0A0A1U1N8</accession>
<dbReference type="PROSITE" id="PS00329">
    <property type="entry name" value="HSP70_2"/>
    <property type="match status" value="1"/>
</dbReference>
<dbReference type="KEGG" id="eiv:EIN_275140"/>
<dbReference type="PROSITE" id="PS01036">
    <property type="entry name" value="HSP70_3"/>
    <property type="match status" value="1"/>
</dbReference>
<sequence length="598" mass="65808">MLSHHPEFHTTIGIDLGTTNSCMSYPTSTTPQIIENSEGSRTTPSIVSYTPKGILVGEAARRRQSFYPKETITHAKRLIGIKYDQVTPFMRQGYTIIKGPNNDAWVEVNGVKYSPSQISAEVLKKMKKDAEKKLCQPVDSAVITCPAYFNDAQRQATKDAGRIAGLNVKRIINEPTAAALAYGIDATKANEGRTVAVFDLGGGTFDVSILEIRKGVFQVKSTNGDTALGGADFDGVIASLISNEFYKVNKEKILTQRGRVRVREEAERVKCELSSSLESSIVLPYLEKGKSLEMTLTRKSVEEKCHDLTRRLKRPCEQAIKDSRLTKQQINDIVLVGGMTRMPLIQQTVFEIFGKYGNGKVNADEAVAIGAGMQAGVLEGKKRDIVLVDVTPLTLGIETMGGVMTPLIERNTTIPTRVSREFTTTNDFQREVDVKIYQGERKLAKNNKKLGEMKLVGIPPAKRGVAKIEVTFDINADGIVKVSAKDLGTGKESGIQIKSDGGLSEEEIAKIIKEGNLHKEEDEKVEQLLTLKNKVKGEVEAAQEIISNLRKKNIPFITLSKAITKINGEVTGNNIESIKKAEDQLIEEMSKSSEKLYK</sequence>
<dbReference type="GO" id="GO:0140662">
    <property type="term" value="F:ATP-dependent protein folding chaperone"/>
    <property type="evidence" value="ECO:0007669"/>
    <property type="project" value="InterPro"/>
</dbReference>
<dbReference type="GO" id="GO:0005524">
    <property type="term" value="F:ATP binding"/>
    <property type="evidence" value="ECO:0007669"/>
    <property type="project" value="UniProtKB-KW"/>
</dbReference>
<evidence type="ECO:0000256" key="1">
    <source>
        <dbReference type="ARBA" id="ARBA00022741"/>
    </source>
</evidence>
<gene>
    <name evidence="4" type="ORF">EIN_275140</name>
</gene>